<dbReference type="PROSITE" id="PS00178">
    <property type="entry name" value="AA_TRNA_LIGASE_I"/>
    <property type="match status" value="1"/>
</dbReference>
<dbReference type="AlphaFoldDB" id="A0A5Q3QIN7"/>
<evidence type="ECO:0000256" key="2">
    <source>
        <dbReference type="ARBA" id="ARBA00022598"/>
    </source>
</evidence>
<gene>
    <name evidence="8 10" type="primary">trpS</name>
    <name evidence="10" type="ORF">GIY23_19415</name>
</gene>
<dbReference type="RefSeq" id="WP_154077971.1">
    <property type="nucleotide sequence ID" value="NZ_CP045929.1"/>
</dbReference>
<dbReference type="Gene3D" id="1.10.240.10">
    <property type="entry name" value="Tyrosyl-Transfer RNA Synthetase"/>
    <property type="match status" value="1"/>
</dbReference>
<dbReference type="InterPro" id="IPR002305">
    <property type="entry name" value="aa-tRNA-synth_Ic"/>
</dbReference>
<evidence type="ECO:0000256" key="7">
    <source>
        <dbReference type="ARBA" id="ARBA00049929"/>
    </source>
</evidence>
<evidence type="ECO:0000256" key="6">
    <source>
        <dbReference type="ARBA" id="ARBA00023146"/>
    </source>
</evidence>
<comment type="catalytic activity">
    <reaction evidence="7 8">
        <text>tRNA(Trp) + L-tryptophan + ATP = L-tryptophyl-tRNA(Trp) + AMP + diphosphate + H(+)</text>
        <dbReference type="Rhea" id="RHEA:24080"/>
        <dbReference type="Rhea" id="RHEA-COMP:9671"/>
        <dbReference type="Rhea" id="RHEA-COMP:9705"/>
        <dbReference type="ChEBI" id="CHEBI:15378"/>
        <dbReference type="ChEBI" id="CHEBI:30616"/>
        <dbReference type="ChEBI" id="CHEBI:33019"/>
        <dbReference type="ChEBI" id="CHEBI:57912"/>
        <dbReference type="ChEBI" id="CHEBI:78442"/>
        <dbReference type="ChEBI" id="CHEBI:78535"/>
        <dbReference type="ChEBI" id="CHEBI:456215"/>
        <dbReference type="EC" id="6.1.1.2"/>
    </reaction>
</comment>
<dbReference type="NCBIfam" id="TIGR00233">
    <property type="entry name" value="trpS"/>
    <property type="match status" value="1"/>
</dbReference>
<comment type="similarity">
    <text evidence="1 8 9">Belongs to the class-I aminoacyl-tRNA synthetase family.</text>
</comment>
<dbReference type="Proteomes" id="UP000371041">
    <property type="component" value="Chromosome"/>
</dbReference>
<evidence type="ECO:0000256" key="9">
    <source>
        <dbReference type="RuleBase" id="RU363036"/>
    </source>
</evidence>
<dbReference type="KEGG" id="sace:GIY23_19415"/>
<keyword evidence="8" id="KW-0963">Cytoplasm</keyword>
<keyword evidence="11" id="KW-1185">Reference proteome</keyword>
<dbReference type="PANTHER" id="PTHR43766">
    <property type="entry name" value="TRYPTOPHAN--TRNA LIGASE, MITOCHONDRIAL"/>
    <property type="match status" value="1"/>
</dbReference>
<feature type="binding site" evidence="8">
    <location>
        <begin position="211"/>
        <end position="215"/>
    </location>
    <ligand>
        <name>ATP</name>
        <dbReference type="ChEBI" id="CHEBI:30616"/>
    </ligand>
</feature>
<dbReference type="GO" id="GO:0005829">
    <property type="term" value="C:cytosol"/>
    <property type="evidence" value="ECO:0007669"/>
    <property type="project" value="TreeGrafter"/>
</dbReference>
<dbReference type="CDD" id="cd00806">
    <property type="entry name" value="TrpRS_core"/>
    <property type="match status" value="1"/>
</dbReference>
<protein>
    <recommendedName>
        <fullName evidence="8">Tryptophan--tRNA ligase</fullName>
        <ecNumber evidence="8">6.1.1.2</ecNumber>
    </recommendedName>
    <alternativeName>
        <fullName evidence="8">Tryptophanyl-tRNA synthetase</fullName>
        <shortName evidence="8">TrpRS</shortName>
    </alternativeName>
</protein>
<keyword evidence="6 8" id="KW-0030">Aminoacyl-tRNA synthetase</keyword>
<feature type="binding site" evidence="8">
    <location>
        <position position="151"/>
    </location>
    <ligand>
        <name>L-tryptophan</name>
        <dbReference type="ChEBI" id="CHEBI:57912"/>
    </ligand>
</feature>
<dbReference type="InterPro" id="IPR050203">
    <property type="entry name" value="Trp-tRNA_synthetase"/>
</dbReference>
<dbReference type="InterPro" id="IPR014729">
    <property type="entry name" value="Rossmann-like_a/b/a_fold"/>
</dbReference>
<sequence length="347" mass="38302">MSSDSSANQASDTRTARPRVLSGIQPTADSFHLGNYLGALREWVTLQREFDAFYCVVDLHAITVAQDPAELRRRTRVSAAQLLALGIDPDRSALFVQSHVPEHAQLSWVLECLTGFGEAGRMTQFKDKSTRQDADHVSVGLFTYPILQAADILVYQANAVPVGEDQRQHLELTRNLAQRFNARFGSTFTLPEPKIPQETAKIFDLQDPTAKMSKSVPAGVVELMEDPKRSAKKIRSAVTDNEREIRYDPEAKAGVSNLLVIYSALTGRAVSELEAEYAGRGYGDLKKDLGEVVVEFVTPFQDQVRGYLDDPAELDKILGKGAEKARSVAAETLRSVYDRIGFLPSMG</sequence>
<feature type="binding site" evidence="8">
    <location>
        <position position="202"/>
    </location>
    <ligand>
        <name>ATP</name>
        <dbReference type="ChEBI" id="CHEBI:30616"/>
    </ligand>
</feature>
<evidence type="ECO:0000256" key="8">
    <source>
        <dbReference type="HAMAP-Rule" id="MF_00140"/>
    </source>
</evidence>
<dbReference type="EMBL" id="CP045929">
    <property type="protein sequence ID" value="QGK71395.1"/>
    <property type="molecule type" value="Genomic_DNA"/>
</dbReference>
<dbReference type="HAMAP" id="MF_00140_B">
    <property type="entry name" value="Trp_tRNA_synth_B"/>
    <property type="match status" value="1"/>
</dbReference>
<dbReference type="GO" id="GO:0004830">
    <property type="term" value="F:tryptophan-tRNA ligase activity"/>
    <property type="evidence" value="ECO:0007669"/>
    <property type="project" value="UniProtKB-UniRule"/>
</dbReference>
<comment type="subcellular location">
    <subcellularLocation>
        <location evidence="8">Cytoplasm</location>
    </subcellularLocation>
</comment>
<dbReference type="InterPro" id="IPR002306">
    <property type="entry name" value="Trp-tRNA-ligase"/>
</dbReference>
<keyword evidence="3 8" id="KW-0547">Nucleotide-binding</keyword>
<dbReference type="InterPro" id="IPR024109">
    <property type="entry name" value="Trp-tRNA-ligase_bac-type"/>
</dbReference>
<evidence type="ECO:0000313" key="10">
    <source>
        <dbReference type="EMBL" id="QGK71395.1"/>
    </source>
</evidence>
<evidence type="ECO:0000256" key="3">
    <source>
        <dbReference type="ARBA" id="ARBA00022741"/>
    </source>
</evidence>
<accession>A0A5Q3QIN7</accession>
<comment type="subunit">
    <text evidence="8">Homodimer.</text>
</comment>
<dbReference type="Gene3D" id="3.40.50.620">
    <property type="entry name" value="HUPs"/>
    <property type="match status" value="1"/>
</dbReference>
<keyword evidence="4 8" id="KW-0067">ATP-binding</keyword>
<dbReference type="PRINTS" id="PR01039">
    <property type="entry name" value="TRNASYNTHTRP"/>
</dbReference>
<dbReference type="PANTHER" id="PTHR43766:SF1">
    <property type="entry name" value="TRYPTOPHAN--TRNA LIGASE, MITOCHONDRIAL"/>
    <property type="match status" value="1"/>
</dbReference>
<organism evidence="10 11">
    <name type="scientific">Allosaccharopolyspora coralli</name>
    <dbReference type="NCBI Taxonomy" id="2665642"/>
    <lineage>
        <taxon>Bacteria</taxon>
        <taxon>Bacillati</taxon>
        <taxon>Actinomycetota</taxon>
        <taxon>Actinomycetes</taxon>
        <taxon>Pseudonocardiales</taxon>
        <taxon>Pseudonocardiaceae</taxon>
        <taxon>Allosaccharopolyspora</taxon>
    </lineage>
</organism>
<dbReference type="EC" id="6.1.1.2" evidence="8"/>
<feature type="binding site" evidence="8">
    <location>
        <begin position="34"/>
        <end position="35"/>
    </location>
    <ligand>
        <name>ATP</name>
        <dbReference type="ChEBI" id="CHEBI:30616"/>
    </ligand>
</feature>
<keyword evidence="2 8" id="KW-0436">Ligase</keyword>
<keyword evidence="5 8" id="KW-0648">Protein biosynthesis</keyword>
<dbReference type="Pfam" id="PF00579">
    <property type="entry name" value="tRNA-synt_1b"/>
    <property type="match status" value="1"/>
</dbReference>
<evidence type="ECO:0000256" key="1">
    <source>
        <dbReference type="ARBA" id="ARBA00005594"/>
    </source>
</evidence>
<feature type="short sequence motif" description="'KMSKS' region" evidence="8">
    <location>
        <begin position="211"/>
        <end position="215"/>
    </location>
</feature>
<proteinExistence type="inferred from homology"/>
<dbReference type="SUPFAM" id="SSF52374">
    <property type="entry name" value="Nucleotidylyl transferase"/>
    <property type="match status" value="1"/>
</dbReference>
<dbReference type="GO" id="GO:0006436">
    <property type="term" value="P:tryptophanyl-tRNA aminoacylation"/>
    <property type="evidence" value="ECO:0007669"/>
    <property type="project" value="UniProtKB-UniRule"/>
</dbReference>
<comment type="function">
    <text evidence="8">Catalyzes the attachment of tryptophan to tRNA(Trp).</text>
</comment>
<feature type="binding site" evidence="8">
    <location>
        <begin position="25"/>
        <end position="27"/>
    </location>
    <ligand>
        <name>ATP</name>
        <dbReference type="ChEBI" id="CHEBI:30616"/>
    </ligand>
</feature>
<dbReference type="InterPro" id="IPR001412">
    <property type="entry name" value="aa-tRNA-synth_I_CS"/>
</dbReference>
<evidence type="ECO:0000313" key="11">
    <source>
        <dbReference type="Proteomes" id="UP000371041"/>
    </source>
</evidence>
<evidence type="ECO:0000256" key="4">
    <source>
        <dbReference type="ARBA" id="ARBA00022840"/>
    </source>
</evidence>
<comment type="caution">
    <text evidence="8">Lacks conserved residue(s) required for the propagation of feature annotation.</text>
</comment>
<dbReference type="GO" id="GO:0005524">
    <property type="term" value="F:ATP binding"/>
    <property type="evidence" value="ECO:0007669"/>
    <property type="project" value="UniProtKB-UniRule"/>
</dbReference>
<reference evidence="11" key="1">
    <citation type="submission" date="2019-11" db="EMBL/GenBank/DDBJ databases">
        <title>The complete genome sequence of Saccharopolyspora sp. E2A.</title>
        <authorList>
            <person name="Zhang G."/>
        </authorList>
    </citation>
    <scope>NUCLEOTIDE SEQUENCE [LARGE SCALE GENOMIC DNA]</scope>
    <source>
        <strain evidence="11">E2A</strain>
    </source>
</reference>
<feature type="binding site" evidence="8">
    <location>
        <begin position="163"/>
        <end position="165"/>
    </location>
    <ligand>
        <name>ATP</name>
        <dbReference type="ChEBI" id="CHEBI:30616"/>
    </ligand>
</feature>
<evidence type="ECO:0000256" key="5">
    <source>
        <dbReference type="ARBA" id="ARBA00022917"/>
    </source>
</evidence>
<name>A0A5Q3QIN7_9PSEU</name>
<dbReference type="FunFam" id="1.10.240.10:FF:000002">
    <property type="entry name" value="Tryptophan--tRNA ligase"/>
    <property type="match status" value="1"/>
</dbReference>